<accession>A0A1E5UN49</accession>
<sequence>LQSNHASQQCNWSTLVSRIYISHNSLHSSSNRARKRRWKSQHTRYNIHDMAPQKHLYRKYFTMKKTRNSSSRLIWAAVRFLVSHVFHWHRHHQVLQSNTSRE</sequence>
<gene>
    <name evidence="1" type="ORF">BAE44_0024692</name>
</gene>
<proteinExistence type="predicted"/>
<comment type="caution">
    <text evidence="1">The sequence shown here is derived from an EMBL/GenBank/DDBJ whole genome shotgun (WGS) entry which is preliminary data.</text>
</comment>
<evidence type="ECO:0000313" key="2">
    <source>
        <dbReference type="Proteomes" id="UP000095767"/>
    </source>
</evidence>
<feature type="non-terminal residue" evidence="1">
    <location>
        <position position="1"/>
    </location>
</feature>
<evidence type="ECO:0000313" key="1">
    <source>
        <dbReference type="EMBL" id="OEL14286.1"/>
    </source>
</evidence>
<organism evidence="1 2">
    <name type="scientific">Dichanthelium oligosanthes</name>
    <dbReference type="NCBI Taxonomy" id="888268"/>
    <lineage>
        <taxon>Eukaryota</taxon>
        <taxon>Viridiplantae</taxon>
        <taxon>Streptophyta</taxon>
        <taxon>Embryophyta</taxon>
        <taxon>Tracheophyta</taxon>
        <taxon>Spermatophyta</taxon>
        <taxon>Magnoliopsida</taxon>
        <taxon>Liliopsida</taxon>
        <taxon>Poales</taxon>
        <taxon>Poaceae</taxon>
        <taxon>PACMAD clade</taxon>
        <taxon>Panicoideae</taxon>
        <taxon>Panicodae</taxon>
        <taxon>Paniceae</taxon>
        <taxon>Dichantheliinae</taxon>
        <taxon>Dichanthelium</taxon>
    </lineage>
</organism>
<protein>
    <submittedName>
        <fullName evidence="1">Uncharacterized protein</fullName>
    </submittedName>
</protein>
<keyword evidence="2" id="KW-1185">Reference proteome</keyword>
<dbReference type="Proteomes" id="UP000095767">
    <property type="component" value="Unassembled WGS sequence"/>
</dbReference>
<dbReference type="AlphaFoldDB" id="A0A1E5UN49"/>
<name>A0A1E5UN49_9POAL</name>
<dbReference type="EMBL" id="LWDX02070571">
    <property type="protein sequence ID" value="OEL14286.1"/>
    <property type="molecule type" value="Genomic_DNA"/>
</dbReference>
<reference evidence="1 2" key="1">
    <citation type="submission" date="2016-09" db="EMBL/GenBank/DDBJ databases">
        <title>The draft genome of Dichanthelium oligosanthes: A C3 panicoid grass species.</title>
        <authorList>
            <person name="Studer A.J."/>
            <person name="Schnable J.C."/>
            <person name="Brutnell T.P."/>
        </authorList>
    </citation>
    <scope>NUCLEOTIDE SEQUENCE [LARGE SCALE GENOMIC DNA]</scope>
    <source>
        <strain evidence="2">cv. Kellogg 1175</strain>
        <tissue evidence="1">Leaf</tissue>
    </source>
</reference>